<sequence length="433" mass="50741">MDEKRLTIQQRIYAFLLCTIVFAVVYNGSARYLSNLEEIPSFVFDFEKTAPFIPWTIIPYMTSGVFFCLVFFLCRNKEELKVLTQRMLFVTVAAGIGFLLFPLKFSLLKPETENSIFGYSFRFLKTFDSPFNQAPSLHIAYAFIFWSVFRNLKKGRTLVMIWLILLGISTLTTYQHHSIDLITGSILALLCFILFPYRKNDFLYRNDQVANVYFLSGWIMILAALLLNEFSGKFWLSLLWPALMSLWVGFQYQKNNIYFLKDRKGNISWIKKVFYAPYLFIYWIFWKFFRKNKIPVEILPGIYISSRPDAEVLHNFGITDIHSVYDLSAEMEEIQTLKKQSIYHSVPFLDIGYLEVSTVKKLITDITKSYTQLPENRKILIHCTMGFTRSSVIGILVMKNILSLPLEEAINTMKTINKDMVIHSYLRDFLKKF</sequence>
<organism evidence="3 4">
    <name type="scientific">Chryseobacterium arthrosphaerae</name>
    <dbReference type="NCBI Taxonomy" id="651561"/>
    <lineage>
        <taxon>Bacteria</taxon>
        <taxon>Pseudomonadati</taxon>
        <taxon>Bacteroidota</taxon>
        <taxon>Flavobacteriia</taxon>
        <taxon>Flavobacteriales</taxon>
        <taxon>Weeksellaceae</taxon>
        <taxon>Chryseobacterium group</taxon>
        <taxon>Chryseobacterium</taxon>
    </lineage>
</organism>
<keyword evidence="1" id="KW-0472">Membrane</keyword>
<comment type="caution">
    <text evidence="3">The sequence shown here is derived from an EMBL/GenBank/DDBJ whole genome shotgun (WGS) entry which is preliminary data.</text>
</comment>
<dbReference type="InterPro" id="IPR000387">
    <property type="entry name" value="Tyr_Pase_dom"/>
</dbReference>
<protein>
    <submittedName>
        <fullName evidence="3">Phosphatase PAP2/dual specificity phosphatase family protein</fullName>
    </submittedName>
</protein>
<dbReference type="InterPro" id="IPR016130">
    <property type="entry name" value="Tyr_Pase_AS"/>
</dbReference>
<dbReference type="PANTHER" id="PTHR47216">
    <property type="match status" value="1"/>
</dbReference>
<evidence type="ECO:0000313" key="4">
    <source>
        <dbReference type="Proteomes" id="UP001350005"/>
    </source>
</evidence>
<feature type="transmembrane region" description="Helical" evidence="1">
    <location>
        <begin position="131"/>
        <end position="149"/>
    </location>
</feature>
<dbReference type="Proteomes" id="UP001350005">
    <property type="component" value="Unassembled WGS sequence"/>
</dbReference>
<dbReference type="PANTHER" id="PTHR47216:SF4">
    <property type="entry name" value="OS01G0859400 PROTEIN"/>
    <property type="match status" value="1"/>
</dbReference>
<feature type="domain" description="Tyrosine specific protein phosphatases" evidence="2">
    <location>
        <begin position="360"/>
        <end position="421"/>
    </location>
</feature>
<reference evidence="3 4" key="1">
    <citation type="submission" date="2024-01" db="EMBL/GenBank/DDBJ databases">
        <title>Whole genome of Chryseobacterium arthrosphaerae NNCa 2741.</title>
        <authorList>
            <person name="Boriskina E.V."/>
            <person name="Gordinskaya N.A."/>
            <person name="Kropotov V.S."/>
            <person name="Alekseeva A.E."/>
            <person name="Makhova M.A."/>
            <person name="Kryazhev D.V."/>
            <person name="Shkurkina I.S."/>
        </authorList>
    </citation>
    <scope>NUCLEOTIDE SEQUENCE [LARGE SCALE GENOMIC DNA]</scope>
    <source>
        <strain evidence="3 4">NNCa 2741</strain>
    </source>
</reference>
<feature type="transmembrane region" description="Helical" evidence="1">
    <location>
        <begin position="12"/>
        <end position="32"/>
    </location>
</feature>
<dbReference type="PROSITE" id="PS50056">
    <property type="entry name" value="TYR_PHOSPHATASE_2"/>
    <property type="match status" value="1"/>
</dbReference>
<name>A0ABU7QZB0_9FLAO</name>
<accession>A0ABU7QZB0</accession>
<evidence type="ECO:0000259" key="2">
    <source>
        <dbReference type="PROSITE" id="PS50056"/>
    </source>
</evidence>
<feature type="transmembrane region" description="Helical" evidence="1">
    <location>
        <begin position="86"/>
        <end position="105"/>
    </location>
</feature>
<feature type="transmembrane region" description="Helical" evidence="1">
    <location>
        <begin position="52"/>
        <end position="74"/>
    </location>
</feature>
<feature type="transmembrane region" description="Helical" evidence="1">
    <location>
        <begin position="181"/>
        <end position="197"/>
    </location>
</feature>
<proteinExistence type="predicted"/>
<dbReference type="CDD" id="cd03386">
    <property type="entry name" value="PAP2_Aur1_like"/>
    <property type="match status" value="1"/>
</dbReference>
<evidence type="ECO:0000256" key="1">
    <source>
        <dbReference type="SAM" id="Phobius"/>
    </source>
</evidence>
<keyword evidence="1" id="KW-1133">Transmembrane helix</keyword>
<evidence type="ECO:0000313" key="3">
    <source>
        <dbReference type="EMBL" id="MEE6127841.1"/>
    </source>
</evidence>
<dbReference type="InterPro" id="IPR029021">
    <property type="entry name" value="Prot-tyrosine_phosphatase-like"/>
</dbReference>
<dbReference type="InterPro" id="IPR026841">
    <property type="entry name" value="Aur1/Ipt1"/>
</dbReference>
<gene>
    <name evidence="3" type="ORF">V2E39_10645</name>
</gene>
<feature type="transmembrane region" description="Helical" evidence="1">
    <location>
        <begin position="273"/>
        <end position="289"/>
    </location>
</feature>
<dbReference type="EMBL" id="JAZGJU010000019">
    <property type="protein sequence ID" value="MEE6127841.1"/>
    <property type="molecule type" value="Genomic_DNA"/>
</dbReference>
<feature type="transmembrane region" description="Helical" evidence="1">
    <location>
        <begin position="234"/>
        <end position="252"/>
    </location>
</feature>
<dbReference type="Gene3D" id="3.90.190.10">
    <property type="entry name" value="Protein tyrosine phosphatase superfamily"/>
    <property type="match status" value="1"/>
</dbReference>
<dbReference type="SUPFAM" id="SSF52799">
    <property type="entry name" value="(Phosphotyrosine protein) phosphatases II"/>
    <property type="match status" value="1"/>
</dbReference>
<feature type="transmembrane region" description="Helical" evidence="1">
    <location>
        <begin position="158"/>
        <end position="175"/>
    </location>
</feature>
<dbReference type="PROSITE" id="PS00383">
    <property type="entry name" value="TYR_PHOSPHATASE_1"/>
    <property type="match status" value="1"/>
</dbReference>
<dbReference type="RefSeq" id="WP_241309616.1">
    <property type="nucleotide sequence ID" value="NZ_JAKYXJ010000003.1"/>
</dbReference>
<keyword evidence="4" id="KW-1185">Reference proteome</keyword>
<keyword evidence="1" id="KW-0812">Transmembrane</keyword>
<dbReference type="Pfam" id="PF14378">
    <property type="entry name" value="PAP2_3"/>
    <property type="match status" value="1"/>
</dbReference>
<feature type="transmembrane region" description="Helical" evidence="1">
    <location>
        <begin position="209"/>
        <end position="228"/>
    </location>
</feature>